<protein>
    <submittedName>
        <fullName evidence="1">Uncharacterized protein</fullName>
    </submittedName>
</protein>
<evidence type="ECO:0000313" key="2">
    <source>
        <dbReference type="Proteomes" id="UP000182894"/>
    </source>
</evidence>
<name>A0A1G8HZ23_9PSED</name>
<organism evidence="1 2">
    <name type="scientific">Pseudomonas abietaniphila</name>
    <dbReference type="NCBI Taxonomy" id="89065"/>
    <lineage>
        <taxon>Bacteria</taxon>
        <taxon>Pseudomonadati</taxon>
        <taxon>Pseudomonadota</taxon>
        <taxon>Gammaproteobacteria</taxon>
        <taxon>Pseudomonadales</taxon>
        <taxon>Pseudomonadaceae</taxon>
        <taxon>Pseudomonas</taxon>
    </lineage>
</organism>
<dbReference type="RefSeq" id="WP_244165871.1">
    <property type="nucleotide sequence ID" value="NZ_FNCO01000010.1"/>
</dbReference>
<sequence length="46" mass="4942">MTSAIENTIIADYTEALSNGNVVLESQLTESCCSDAYGAQYLKNIP</sequence>
<reference evidence="2" key="1">
    <citation type="submission" date="2016-10" db="EMBL/GenBank/DDBJ databases">
        <authorList>
            <person name="Varghese N."/>
            <person name="Submissions S."/>
        </authorList>
    </citation>
    <scope>NUCLEOTIDE SEQUENCE [LARGE SCALE GENOMIC DNA]</scope>
    <source>
        <strain evidence="2">ATCC 700689</strain>
    </source>
</reference>
<evidence type="ECO:0000313" key="1">
    <source>
        <dbReference type="EMBL" id="SDI11854.1"/>
    </source>
</evidence>
<accession>A0A1G8HZ23</accession>
<dbReference type="STRING" id="89065.SAMN05216605_110242"/>
<gene>
    <name evidence="1" type="ORF">SAMN05216605_110242</name>
</gene>
<dbReference type="AlphaFoldDB" id="A0A1G8HZ23"/>
<keyword evidence="2" id="KW-1185">Reference proteome</keyword>
<proteinExistence type="predicted"/>
<dbReference type="EMBL" id="FNCO01000010">
    <property type="protein sequence ID" value="SDI11854.1"/>
    <property type="molecule type" value="Genomic_DNA"/>
</dbReference>
<dbReference type="Proteomes" id="UP000182894">
    <property type="component" value="Unassembled WGS sequence"/>
</dbReference>